<evidence type="ECO:0000313" key="2">
    <source>
        <dbReference type="Proteomes" id="UP000468735"/>
    </source>
</evidence>
<gene>
    <name evidence="1" type="ORF">F8566_19975</name>
</gene>
<reference evidence="1 2" key="1">
    <citation type="submission" date="2019-09" db="EMBL/GenBank/DDBJ databases">
        <title>Actinomadura physcomitrii sp. nov., a novel actinomycete isolated from moss [Physcomitrium sphaericum (Ludw) Fuernr].</title>
        <authorList>
            <person name="Zhuang X."/>
            <person name="Liu C."/>
        </authorList>
    </citation>
    <scope>NUCLEOTIDE SEQUENCE [LARGE SCALE GENOMIC DNA]</scope>
    <source>
        <strain evidence="1 2">HMC1</strain>
    </source>
</reference>
<sequence>MNGRIVSGAPEEVSIAGTAIAHIPLYGNPEVGGLRVDADGSAVIPIDDGALHIEYGDLATLDRWFAAITTARQRMWLHHHGGKEAA</sequence>
<dbReference type="RefSeq" id="WP_151561986.1">
    <property type="nucleotide sequence ID" value="NZ_WBMT01000009.1"/>
</dbReference>
<dbReference type="Proteomes" id="UP000468735">
    <property type="component" value="Unassembled WGS sequence"/>
</dbReference>
<accession>A0A6H9YZ35</accession>
<comment type="caution">
    <text evidence="1">The sequence shown here is derived from an EMBL/GenBank/DDBJ whole genome shotgun (WGS) entry which is preliminary data.</text>
</comment>
<dbReference type="EMBL" id="WBMT01000009">
    <property type="protein sequence ID" value="KAB2347293.1"/>
    <property type="molecule type" value="Genomic_DNA"/>
</dbReference>
<protein>
    <submittedName>
        <fullName evidence="1">Uncharacterized protein</fullName>
    </submittedName>
</protein>
<evidence type="ECO:0000313" key="1">
    <source>
        <dbReference type="EMBL" id="KAB2347293.1"/>
    </source>
</evidence>
<organism evidence="1 2">
    <name type="scientific">Actinomadura rudentiformis</name>
    <dbReference type="NCBI Taxonomy" id="359158"/>
    <lineage>
        <taxon>Bacteria</taxon>
        <taxon>Bacillati</taxon>
        <taxon>Actinomycetota</taxon>
        <taxon>Actinomycetes</taxon>
        <taxon>Streptosporangiales</taxon>
        <taxon>Thermomonosporaceae</taxon>
        <taxon>Actinomadura</taxon>
    </lineage>
</organism>
<keyword evidence="2" id="KW-1185">Reference proteome</keyword>
<dbReference type="AlphaFoldDB" id="A0A6H9YZ35"/>
<proteinExistence type="predicted"/>
<name>A0A6H9YZ35_9ACTN</name>